<proteinExistence type="evidence at transcript level"/>
<feature type="domain" description="BRICHOS" evidence="3">
    <location>
        <begin position="1"/>
        <end position="37"/>
    </location>
</feature>
<dbReference type="PROSITE" id="PS50869">
    <property type="entry name" value="BRICHOS"/>
    <property type="match status" value="1"/>
</dbReference>
<reference evidence="4" key="1">
    <citation type="submission" date="2004-05" db="EMBL/GenBank/DDBJ databases">
        <title>Cloning and expression of aldolase from amphioxus Branchiostoma belcheri tsingtaunese.</title>
        <authorList>
            <person name="Zhang S."/>
            <person name="Liu Z."/>
            <person name="Li H."/>
            <person name="Luan J."/>
            <person name="Xu A."/>
        </authorList>
    </citation>
    <scope>NUCLEOTIDE SEQUENCE</scope>
</reference>
<evidence type="ECO:0000256" key="2">
    <source>
        <dbReference type="SAM" id="MobiDB-lite"/>
    </source>
</evidence>
<organism evidence="4">
    <name type="scientific">Branchiostoma belcheri tsingtauense</name>
    <dbReference type="NCBI Taxonomy" id="155462"/>
    <lineage>
        <taxon>Eukaryota</taxon>
        <taxon>Metazoa</taxon>
        <taxon>Chordata</taxon>
        <taxon>Cephalochordata</taxon>
        <taxon>Leptocardii</taxon>
        <taxon>Amphioxiformes</taxon>
        <taxon>Branchiostomatidae</taxon>
        <taxon>Branchiostoma</taxon>
    </lineage>
</organism>
<feature type="region of interest" description="Disordered" evidence="2">
    <location>
        <begin position="48"/>
        <end position="68"/>
    </location>
</feature>
<name>Q6IT80_BRABE</name>
<dbReference type="AlphaFoldDB" id="Q6IT80"/>
<sequence>MDVSETYKRVLSEPVQERTSLGPKMTKLCAQKPIFHVETMEFASGQGMMSYPSGGNETTPVPPPNVGGQSLATRAVDPCHPSGTIETNCPIISWRCCGTSSSCIFRYTCQPADAYGSPPDGLACTGTHNFHGIGWQCIPVDNC</sequence>
<dbReference type="InterPro" id="IPR007084">
    <property type="entry name" value="BRICHOS_dom"/>
</dbReference>
<accession>Q6IT80</accession>
<evidence type="ECO:0000259" key="3">
    <source>
        <dbReference type="PROSITE" id="PS50869"/>
    </source>
</evidence>
<dbReference type="EMBL" id="AY627757">
    <property type="protein sequence ID" value="AAT45386.1"/>
    <property type="molecule type" value="mRNA"/>
</dbReference>
<evidence type="ECO:0000313" key="4">
    <source>
        <dbReference type="EMBL" id="AAT45386.1"/>
    </source>
</evidence>
<keyword evidence="1" id="KW-1015">Disulfide bond</keyword>
<protein>
    <submittedName>
        <fullName evidence="4">Aldolase</fullName>
    </submittedName>
</protein>
<evidence type="ECO:0000256" key="1">
    <source>
        <dbReference type="ARBA" id="ARBA00023157"/>
    </source>
</evidence>